<gene>
    <name evidence="2" type="ORF">EUGRSUZ_A00676</name>
</gene>
<accession>A0A059DCI0</accession>
<evidence type="ECO:0000313" key="2">
    <source>
        <dbReference type="EMBL" id="KCW88292.1"/>
    </source>
</evidence>
<protein>
    <submittedName>
        <fullName evidence="2">Uncharacterized protein</fullName>
    </submittedName>
</protein>
<feature type="region of interest" description="Disordered" evidence="1">
    <location>
        <begin position="43"/>
        <end position="74"/>
    </location>
</feature>
<reference evidence="2" key="1">
    <citation type="submission" date="2013-07" db="EMBL/GenBank/DDBJ databases">
        <title>The genome of Eucalyptus grandis.</title>
        <authorList>
            <person name="Schmutz J."/>
            <person name="Hayes R."/>
            <person name="Myburg A."/>
            <person name="Tuskan G."/>
            <person name="Grattapaglia D."/>
            <person name="Rokhsar D.S."/>
        </authorList>
    </citation>
    <scope>NUCLEOTIDE SEQUENCE</scope>
    <source>
        <tissue evidence="2">Leaf extractions</tissue>
    </source>
</reference>
<name>A0A059DCI0_EUCGR</name>
<dbReference type="Gramene" id="KCW88292">
    <property type="protein sequence ID" value="KCW88292"/>
    <property type="gene ID" value="EUGRSUZ_A00676"/>
</dbReference>
<organism evidence="2">
    <name type="scientific">Eucalyptus grandis</name>
    <name type="common">Flooded gum</name>
    <dbReference type="NCBI Taxonomy" id="71139"/>
    <lineage>
        <taxon>Eukaryota</taxon>
        <taxon>Viridiplantae</taxon>
        <taxon>Streptophyta</taxon>
        <taxon>Embryophyta</taxon>
        <taxon>Tracheophyta</taxon>
        <taxon>Spermatophyta</taxon>
        <taxon>Magnoliopsida</taxon>
        <taxon>eudicotyledons</taxon>
        <taxon>Gunneridae</taxon>
        <taxon>Pentapetalae</taxon>
        <taxon>rosids</taxon>
        <taxon>malvids</taxon>
        <taxon>Myrtales</taxon>
        <taxon>Myrtaceae</taxon>
        <taxon>Myrtoideae</taxon>
        <taxon>Eucalypteae</taxon>
        <taxon>Eucalyptus</taxon>
    </lineage>
</organism>
<evidence type="ECO:0000256" key="1">
    <source>
        <dbReference type="SAM" id="MobiDB-lite"/>
    </source>
</evidence>
<sequence length="89" mass="10303">MKREKRRSDRAEYPHCRPCRHRLYQPPLQLHRCRFTTGVLPVTGDPSHPRARVNRDVSATRNPAPPSAHTNSPHVVAPLLRGINNLRQW</sequence>
<dbReference type="InParanoid" id="A0A059DCI0"/>
<dbReference type="AlphaFoldDB" id="A0A059DCI0"/>
<proteinExistence type="predicted"/>
<dbReference type="EMBL" id="KK198753">
    <property type="protein sequence ID" value="KCW88292.1"/>
    <property type="molecule type" value="Genomic_DNA"/>
</dbReference>